<evidence type="ECO:0000313" key="3">
    <source>
        <dbReference type="EMBL" id="QCB27393.1"/>
    </source>
</evidence>
<keyword evidence="1" id="KW-0812">Transmembrane</keyword>
<evidence type="ECO:0000313" key="4">
    <source>
        <dbReference type="Proteomes" id="UP000296352"/>
    </source>
</evidence>
<gene>
    <name evidence="3" type="ORF">CENDO_00415</name>
</gene>
<feature type="transmembrane region" description="Helical" evidence="1">
    <location>
        <begin position="27"/>
        <end position="47"/>
    </location>
</feature>
<feature type="transmembrane region" description="Helical" evidence="1">
    <location>
        <begin position="59"/>
        <end position="81"/>
    </location>
</feature>
<name>A0A4P7QDF2_9CORY</name>
<accession>A0A4P7QDF2</accession>
<dbReference type="KEGG" id="cee:CENDO_00415"/>
<dbReference type="OrthoDB" id="5119225at2"/>
<proteinExistence type="predicted"/>
<reference evidence="3 4" key="1">
    <citation type="submission" date="2019-04" db="EMBL/GenBank/DDBJ databases">
        <title>Corynebacterium endometrii sp. nov., isolated from the uterus of a cow with endometritis.</title>
        <authorList>
            <person name="Ballas P."/>
            <person name="Ruckert C."/>
            <person name="Wagener K."/>
            <person name="Drillich M."/>
            <person name="Kaempfer P."/>
            <person name="Busse H.-J."/>
            <person name="Ehling-Schulz M."/>
        </authorList>
    </citation>
    <scope>NUCLEOTIDE SEQUENCE [LARGE SCALE GENOMIC DNA]</scope>
    <source>
        <strain evidence="3 4">LMM-1653</strain>
    </source>
</reference>
<sequence length="200" mass="20771">MSTAINNNSQRDNAPTTQRRSGGFSEFIIVAILAVVGAVLLSGNATVEVIGDTTPGPLFMPNIVGVLTIIVAVVLAIDIVAKPKKGHDLIHSEDPDISPDLLEDLGAIDEHPSDAPTPGLADWKTTAAAIVGFAALILALPYLGWVITAGLMFFMVSAMLGGRNHVRDLAIGFIVSSLTYLAFSVGLGLNLPSGLIGGIF</sequence>
<dbReference type="EMBL" id="CP039247">
    <property type="protein sequence ID" value="QCB27393.1"/>
    <property type="molecule type" value="Genomic_DNA"/>
</dbReference>
<dbReference type="Pfam" id="PF07331">
    <property type="entry name" value="TctB"/>
    <property type="match status" value="1"/>
</dbReference>
<evidence type="ECO:0000259" key="2">
    <source>
        <dbReference type="Pfam" id="PF07331"/>
    </source>
</evidence>
<dbReference type="AlphaFoldDB" id="A0A4P7QDF2"/>
<feature type="transmembrane region" description="Helical" evidence="1">
    <location>
        <begin position="169"/>
        <end position="191"/>
    </location>
</feature>
<organism evidence="3 4">
    <name type="scientific">Corynebacterium endometrii</name>
    <dbReference type="NCBI Taxonomy" id="2488819"/>
    <lineage>
        <taxon>Bacteria</taxon>
        <taxon>Bacillati</taxon>
        <taxon>Actinomycetota</taxon>
        <taxon>Actinomycetes</taxon>
        <taxon>Mycobacteriales</taxon>
        <taxon>Corynebacteriaceae</taxon>
        <taxon>Corynebacterium</taxon>
    </lineage>
</organism>
<feature type="transmembrane region" description="Helical" evidence="1">
    <location>
        <begin position="130"/>
        <end position="157"/>
    </location>
</feature>
<dbReference type="InterPro" id="IPR009936">
    <property type="entry name" value="DUF1468"/>
</dbReference>
<evidence type="ECO:0000256" key="1">
    <source>
        <dbReference type="SAM" id="Phobius"/>
    </source>
</evidence>
<dbReference type="RefSeq" id="WP_136140278.1">
    <property type="nucleotide sequence ID" value="NZ_CP039247.1"/>
</dbReference>
<dbReference type="Proteomes" id="UP000296352">
    <property type="component" value="Chromosome"/>
</dbReference>
<feature type="domain" description="DUF1468" evidence="2">
    <location>
        <begin position="28"/>
        <end position="192"/>
    </location>
</feature>
<protein>
    <submittedName>
        <fullName evidence="3">Tripartite tricarboxylate transporter TctB family protein</fullName>
    </submittedName>
</protein>
<keyword evidence="4" id="KW-1185">Reference proteome</keyword>
<keyword evidence="1" id="KW-1133">Transmembrane helix</keyword>
<keyword evidence="1" id="KW-0472">Membrane</keyword>